<feature type="domain" description="Sugar fermentation stimulation protein C-terminal" evidence="2">
    <location>
        <begin position="81"/>
        <end position="225"/>
    </location>
</feature>
<dbReference type="FunFam" id="2.40.50.580:FF:000002">
    <property type="entry name" value="Sugar fermentation stimulation protein homolog"/>
    <property type="match status" value="1"/>
</dbReference>
<keyword evidence="5" id="KW-1185">Reference proteome</keyword>
<dbReference type="AlphaFoldDB" id="A0A1M6PAA7"/>
<dbReference type="Gene3D" id="2.40.50.580">
    <property type="match status" value="1"/>
</dbReference>
<sequence length="237" mass="27156">MYMNKNIISAKFIERPNRFQAYIEVEGKEIMVHVPNTGRCREILIPGTEVLLREELNPTRKTGYDLIAGYKEGKLINIDSQIPNKVVEEALINKKVKLLDMYNIILREKVFGSSRFDFKLSMEPYDDSCLIPQEYFLEVKGVTYELNGLAKFPDAPTIRGARHLRELVDVKKSGRGAGVLFLIQMEEASTFTPHDEMDPDFGEALRYAYDNGVDVFAFNSKVTRDSITLHQEIEILL</sequence>
<dbReference type="NCBIfam" id="TIGR00230">
    <property type="entry name" value="sfsA"/>
    <property type="match status" value="1"/>
</dbReference>
<dbReference type="Pfam" id="PF17746">
    <property type="entry name" value="SfsA_N"/>
    <property type="match status" value="1"/>
</dbReference>
<dbReference type="HAMAP" id="MF_00095">
    <property type="entry name" value="SfsA"/>
    <property type="match status" value="1"/>
</dbReference>
<dbReference type="CDD" id="cd22359">
    <property type="entry name" value="SfsA-like_bacterial"/>
    <property type="match status" value="1"/>
</dbReference>
<dbReference type="PANTHER" id="PTHR30545:SF2">
    <property type="entry name" value="SUGAR FERMENTATION STIMULATION PROTEIN A"/>
    <property type="match status" value="1"/>
</dbReference>
<dbReference type="EMBL" id="FQZO01000015">
    <property type="protein sequence ID" value="SHK04889.1"/>
    <property type="molecule type" value="Genomic_DNA"/>
</dbReference>
<dbReference type="InterPro" id="IPR041465">
    <property type="entry name" value="SfsA_N"/>
</dbReference>
<dbReference type="RefSeq" id="WP_073012713.1">
    <property type="nucleotide sequence ID" value="NZ_FQZO01000015.1"/>
</dbReference>
<feature type="domain" description="SfsA N-terminal OB" evidence="3">
    <location>
        <begin position="13"/>
        <end position="78"/>
    </location>
</feature>
<evidence type="ECO:0000313" key="5">
    <source>
        <dbReference type="Proteomes" id="UP000184080"/>
    </source>
</evidence>
<evidence type="ECO:0000313" key="4">
    <source>
        <dbReference type="EMBL" id="SHK04889.1"/>
    </source>
</evidence>
<dbReference type="STRING" id="1121298.SAMN05444401_0459"/>
<comment type="similarity">
    <text evidence="1">Belongs to the SfsA family.</text>
</comment>
<proteinExistence type="inferred from homology"/>
<dbReference type="OrthoDB" id="9802365at2"/>
<dbReference type="Proteomes" id="UP000184080">
    <property type="component" value="Unassembled WGS sequence"/>
</dbReference>
<accession>A0A1M6PAA7</accession>
<gene>
    <name evidence="1" type="primary">sfsA</name>
    <name evidence="4" type="ORF">SAMN05444401_0459</name>
</gene>
<dbReference type="Gene3D" id="3.40.1350.60">
    <property type="match status" value="1"/>
</dbReference>
<evidence type="ECO:0000259" key="2">
    <source>
        <dbReference type="Pfam" id="PF03749"/>
    </source>
</evidence>
<name>A0A1M6PAA7_9CLOT</name>
<dbReference type="Pfam" id="PF03749">
    <property type="entry name" value="SfsA"/>
    <property type="match status" value="1"/>
</dbReference>
<organism evidence="4 5">
    <name type="scientific">Clostridium amylolyticum</name>
    <dbReference type="NCBI Taxonomy" id="1121298"/>
    <lineage>
        <taxon>Bacteria</taxon>
        <taxon>Bacillati</taxon>
        <taxon>Bacillota</taxon>
        <taxon>Clostridia</taxon>
        <taxon>Eubacteriales</taxon>
        <taxon>Clostridiaceae</taxon>
        <taxon>Clostridium</taxon>
    </lineage>
</organism>
<dbReference type="InterPro" id="IPR040452">
    <property type="entry name" value="SfsA_C"/>
</dbReference>
<dbReference type="GO" id="GO:0003677">
    <property type="term" value="F:DNA binding"/>
    <property type="evidence" value="ECO:0007669"/>
    <property type="project" value="InterPro"/>
</dbReference>
<evidence type="ECO:0000256" key="1">
    <source>
        <dbReference type="HAMAP-Rule" id="MF_00095"/>
    </source>
</evidence>
<dbReference type="InterPro" id="IPR005224">
    <property type="entry name" value="SfsA"/>
</dbReference>
<protein>
    <recommendedName>
        <fullName evidence="1">Sugar fermentation stimulation protein homolog</fullName>
    </recommendedName>
</protein>
<reference evidence="4 5" key="1">
    <citation type="submission" date="2016-11" db="EMBL/GenBank/DDBJ databases">
        <authorList>
            <person name="Jaros S."/>
            <person name="Januszkiewicz K."/>
            <person name="Wedrychowicz H."/>
        </authorList>
    </citation>
    <scope>NUCLEOTIDE SEQUENCE [LARGE SCALE GENOMIC DNA]</scope>
    <source>
        <strain evidence="4 5">DSM 21864</strain>
    </source>
</reference>
<dbReference type="PANTHER" id="PTHR30545">
    <property type="entry name" value="SUGAR FERMENTATION STIMULATION PROTEIN A"/>
    <property type="match status" value="1"/>
</dbReference>
<evidence type="ECO:0000259" key="3">
    <source>
        <dbReference type="Pfam" id="PF17746"/>
    </source>
</evidence>